<evidence type="ECO:0000313" key="3">
    <source>
        <dbReference type="Proteomes" id="UP000244855"/>
    </source>
</evidence>
<reference evidence="2 3" key="1">
    <citation type="journal article" date="2018" name="Sci. Rep.">
        <title>Comparative genomics provides insights into the lifestyle and reveals functional heterogeneity of dark septate endophytic fungi.</title>
        <authorList>
            <person name="Knapp D.G."/>
            <person name="Nemeth J.B."/>
            <person name="Barry K."/>
            <person name="Hainaut M."/>
            <person name="Henrissat B."/>
            <person name="Johnson J."/>
            <person name="Kuo A."/>
            <person name="Lim J.H.P."/>
            <person name="Lipzen A."/>
            <person name="Nolan M."/>
            <person name="Ohm R.A."/>
            <person name="Tamas L."/>
            <person name="Grigoriev I.V."/>
            <person name="Spatafora J.W."/>
            <person name="Nagy L.G."/>
            <person name="Kovacs G.M."/>
        </authorList>
    </citation>
    <scope>NUCLEOTIDE SEQUENCE [LARGE SCALE GENOMIC DNA]</scope>
    <source>
        <strain evidence="2 3">DSE2036</strain>
    </source>
</reference>
<evidence type="ECO:0000313" key="2">
    <source>
        <dbReference type="EMBL" id="PVI07441.1"/>
    </source>
</evidence>
<sequence length="112" mass="12392">MCGGISWWMCRVTATGLVLGQPSFRLSADGHGIRTFAQRYAAVGHVFAVLRWQRNDDSKCNHGYAGVAHSRMDCAYSHLHSYCNKASAAHKKINGPCHSSRVKKKPSVVWCT</sequence>
<dbReference type="EMBL" id="KZ805304">
    <property type="protein sequence ID" value="PVI07441.1"/>
    <property type="molecule type" value="Genomic_DNA"/>
</dbReference>
<keyword evidence="3" id="KW-1185">Reference proteome</keyword>
<protein>
    <recommendedName>
        <fullName evidence="4">Secreted protein</fullName>
    </recommendedName>
</protein>
<evidence type="ECO:0008006" key="4">
    <source>
        <dbReference type="Google" id="ProtNLM"/>
    </source>
</evidence>
<feature type="signal peptide" evidence="1">
    <location>
        <begin position="1"/>
        <end position="20"/>
    </location>
</feature>
<proteinExistence type="predicted"/>
<dbReference type="AlphaFoldDB" id="A0A2V1EA84"/>
<feature type="chain" id="PRO_5015890705" description="Secreted protein" evidence="1">
    <location>
        <begin position="21"/>
        <end position="112"/>
    </location>
</feature>
<keyword evidence="1" id="KW-0732">Signal</keyword>
<organism evidence="2 3">
    <name type="scientific">Periconia macrospinosa</name>
    <dbReference type="NCBI Taxonomy" id="97972"/>
    <lineage>
        <taxon>Eukaryota</taxon>
        <taxon>Fungi</taxon>
        <taxon>Dikarya</taxon>
        <taxon>Ascomycota</taxon>
        <taxon>Pezizomycotina</taxon>
        <taxon>Dothideomycetes</taxon>
        <taxon>Pleosporomycetidae</taxon>
        <taxon>Pleosporales</taxon>
        <taxon>Massarineae</taxon>
        <taxon>Periconiaceae</taxon>
        <taxon>Periconia</taxon>
    </lineage>
</organism>
<name>A0A2V1EA84_9PLEO</name>
<accession>A0A2V1EA84</accession>
<gene>
    <name evidence="2" type="ORF">DM02DRAFT_608983</name>
</gene>
<dbReference type="Proteomes" id="UP000244855">
    <property type="component" value="Unassembled WGS sequence"/>
</dbReference>
<evidence type="ECO:0000256" key="1">
    <source>
        <dbReference type="SAM" id="SignalP"/>
    </source>
</evidence>